<dbReference type="Proteomes" id="UP001217089">
    <property type="component" value="Unassembled WGS sequence"/>
</dbReference>
<dbReference type="EMBL" id="JARBDR010000793">
    <property type="protein sequence ID" value="KAJ8307069.1"/>
    <property type="molecule type" value="Genomic_DNA"/>
</dbReference>
<proteinExistence type="predicted"/>
<sequence length="174" mass="20537">MHVIIRIDDRQEPRGEKIKKEDNRMSRDIIRHQYDPTMETNDSLPICEKNRYNGSQGGGRFRPKYCQPKDGIIIIPYRDRENQLKIFLNNLIPILKRQLVDFTVYVIEQAPSVGFNRGMMRNIGFIEAIKRAYYTCFVFNDVDTILEDDRNLYKCGTTAKDVRHLMNGCSRHNY</sequence>
<keyword evidence="3" id="KW-1185">Reference proteome</keyword>
<dbReference type="InterPro" id="IPR027995">
    <property type="entry name" value="Galactosyl_T_N"/>
</dbReference>
<comment type="caution">
    <text evidence="2">The sequence shown here is derived from an EMBL/GenBank/DDBJ whole genome shotgun (WGS) entry which is preliminary data.</text>
</comment>
<evidence type="ECO:0000259" key="1">
    <source>
        <dbReference type="Pfam" id="PF13733"/>
    </source>
</evidence>
<dbReference type="PANTHER" id="PTHR19300:SF57">
    <property type="entry name" value="BETA-1,4-N-ACETYLGALACTOSAMINYLTRANSFERASE"/>
    <property type="match status" value="1"/>
</dbReference>
<dbReference type="InterPro" id="IPR029044">
    <property type="entry name" value="Nucleotide-diphossugar_trans"/>
</dbReference>
<protein>
    <recommendedName>
        <fullName evidence="1">Galactosyltransferase N-terminal domain-containing protein</fullName>
    </recommendedName>
</protein>
<dbReference type="Pfam" id="PF13733">
    <property type="entry name" value="Glyco_transf_7N"/>
    <property type="match status" value="1"/>
</dbReference>
<evidence type="ECO:0000313" key="3">
    <source>
        <dbReference type="Proteomes" id="UP001217089"/>
    </source>
</evidence>
<dbReference type="InterPro" id="IPR003859">
    <property type="entry name" value="Galactosyl_T"/>
</dbReference>
<gene>
    <name evidence="2" type="ORF">KUTeg_015153</name>
</gene>
<accession>A0ABQ9EPB2</accession>
<organism evidence="2 3">
    <name type="scientific">Tegillarca granosa</name>
    <name type="common">Malaysian cockle</name>
    <name type="synonym">Anadara granosa</name>
    <dbReference type="NCBI Taxonomy" id="220873"/>
    <lineage>
        <taxon>Eukaryota</taxon>
        <taxon>Metazoa</taxon>
        <taxon>Spiralia</taxon>
        <taxon>Lophotrochozoa</taxon>
        <taxon>Mollusca</taxon>
        <taxon>Bivalvia</taxon>
        <taxon>Autobranchia</taxon>
        <taxon>Pteriomorphia</taxon>
        <taxon>Arcoida</taxon>
        <taxon>Arcoidea</taxon>
        <taxon>Arcidae</taxon>
        <taxon>Tegillarca</taxon>
    </lineage>
</organism>
<dbReference type="Gene3D" id="3.90.550.10">
    <property type="entry name" value="Spore Coat Polysaccharide Biosynthesis Protein SpsA, Chain A"/>
    <property type="match status" value="1"/>
</dbReference>
<name>A0ABQ9EPB2_TEGGR</name>
<reference evidence="2 3" key="1">
    <citation type="submission" date="2022-12" db="EMBL/GenBank/DDBJ databases">
        <title>Chromosome-level genome of Tegillarca granosa.</title>
        <authorList>
            <person name="Kim J."/>
        </authorList>
    </citation>
    <scope>NUCLEOTIDE SEQUENCE [LARGE SCALE GENOMIC DNA]</scope>
    <source>
        <strain evidence="2">Teg-2019</strain>
        <tissue evidence="2">Adductor muscle</tissue>
    </source>
</reference>
<feature type="domain" description="Galactosyltransferase N-terminal" evidence="1">
    <location>
        <begin position="43"/>
        <end position="155"/>
    </location>
</feature>
<dbReference type="PANTHER" id="PTHR19300">
    <property type="entry name" value="BETA-1,4-GALACTOSYLTRANSFERASE"/>
    <property type="match status" value="1"/>
</dbReference>
<dbReference type="PRINTS" id="PR02050">
    <property type="entry name" value="B14GALTRFASE"/>
</dbReference>
<evidence type="ECO:0000313" key="2">
    <source>
        <dbReference type="EMBL" id="KAJ8307069.1"/>
    </source>
</evidence>
<dbReference type="SUPFAM" id="SSF53448">
    <property type="entry name" value="Nucleotide-diphospho-sugar transferases"/>
    <property type="match status" value="1"/>
</dbReference>